<comment type="cofactor">
    <cofactor evidence="7 10">
        <name>Mg(2+)</name>
        <dbReference type="ChEBI" id="CHEBI:18420"/>
    </cofactor>
    <text evidence="7 10">Binds 1 Mg(2+) ion per subunit.</text>
</comment>
<dbReference type="Gene3D" id="3.20.20.60">
    <property type="entry name" value="Phosphoenolpyruvate-binding domains"/>
    <property type="match status" value="1"/>
</dbReference>
<keyword evidence="7 10" id="KW-0460">Magnesium</keyword>
<dbReference type="PANTHER" id="PTHR20881">
    <property type="entry name" value="3-METHYL-2-OXOBUTANOATE HYDROXYMETHYLTRANSFERASE"/>
    <property type="match status" value="1"/>
</dbReference>
<evidence type="ECO:0000256" key="9">
    <source>
        <dbReference type="PIRSR" id="PIRSR000388-2"/>
    </source>
</evidence>
<feature type="active site" description="Proton acceptor" evidence="7 8">
    <location>
        <position position="180"/>
    </location>
</feature>
<dbReference type="SUPFAM" id="SSF51621">
    <property type="entry name" value="Phosphoenolpyruvate/pyruvate domain"/>
    <property type="match status" value="1"/>
</dbReference>
<dbReference type="Pfam" id="PF02548">
    <property type="entry name" value="Pantoate_transf"/>
    <property type="match status" value="1"/>
</dbReference>
<evidence type="ECO:0000256" key="10">
    <source>
        <dbReference type="PIRSR" id="PIRSR000388-3"/>
    </source>
</evidence>
<evidence type="ECO:0000256" key="2">
    <source>
        <dbReference type="ARBA" id="ARBA00008676"/>
    </source>
</evidence>
<keyword evidence="7" id="KW-0963">Cytoplasm</keyword>
<evidence type="ECO:0000256" key="8">
    <source>
        <dbReference type="PIRSR" id="PIRSR000388-1"/>
    </source>
</evidence>
<comment type="similarity">
    <text evidence="2 7">Belongs to the PanB family.</text>
</comment>
<dbReference type="GO" id="GO:0000287">
    <property type="term" value="F:magnesium ion binding"/>
    <property type="evidence" value="ECO:0007669"/>
    <property type="project" value="TreeGrafter"/>
</dbReference>
<feature type="binding site" evidence="7 10">
    <location>
        <position position="82"/>
    </location>
    <ligand>
        <name>Mg(2+)</name>
        <dbReference type="ChEBI" id="CHEBI:18420"/>
    </ligand>
</feature>
<comment type="subcellular location">
    <subcellularLocation>
        <location evidence="7">Cytoplasm</location>
    </subcellularLocation>
</comment>
<feature type="binding site" evidence="7 9">
    <location>
        <begin position="43"/>
        <end position="44"/>
    </location>
    <ligand>
        <name>3-methyl-2-oxobutanoate</name>
        <dbReference type="ChEBI" id="CHEBI:11851"/>
    </ligand>
</feature>
<feature type="binding site" evidence="7 9">
    <location>
        <position position="111"/>
    </location>
    <ligand>
        <name>3-methyl-2-oxobutanoate</name>
        <dbReference type="ChEBI" id="CHEBI:11851"/>
    </ligand>
</feature>
<evidence type="ECO:0000256" key="4">
    <source>
        <dbReference type="ARBA" id="ARBA00022655"/>
    </source>
</evidence>
<dbReference type="EMBL" id="JARGDL010000015">
    <property type="protein sequence ID" value="MDF1612594.1"/>
    <property type="molecule type" value="Genomic_DNA"/>
</dbReference>
<dbReference type="NCBIfam" id="TIGR00222">
    <property type="entry name" value="panB"/>
    <property type="match status" value="1"/>
</dbReference>
<name>A0AAE3P1Z2_9BACT</name>
<dbReference type="HAMAP" id="MF_00156">
    <property type="entry name" value="PanB"/>
    <property type="match status" value="1"/>
</dbReference>
<keyword evidence="12" id="KW-1185">Reference proteome</keyword>
<dbReference type="Proteomes" id="UP001221302">
    <property type="component" value="Unassembled WGS sequence"/>
</dbReference>
<feature type="binding site" evidence="7 10">
    <location>
        <position position="43"/>
    </location>
    <ligand>
        <name>Mg(2+)</name>
        <dbReference type="ChEBI" id="CHEBI:18420"/>
    </ligand>
</feature>
<dbReference type="EC" id="2.1.2.11" evidence="7"/>
<keyword evidence="5 7" id="KW-0808">Transferase</keyword>
<evidence type="ECO:0000256" key="7">
    <source>
        <dbReference type="HAMAP-Rule" id="MF_00156"/>
    </source>
</evidence>
<evidence type="ECO:0000256" key="5">
    <source>
        <dbReference type="ARBA" id="ARBA00022679"/>
    </source>
</evidence>
<gene>
    <name evidence="7 11" type="primary">panB</name>
    <name evidence="11" type="ORF">P0M35_10560</name>
</gene>
<evidence type="ECO:0000256" key="1">
    <source>
        <dbReference type="ARBA" id="ARBA00005033"/>
    </source>
</evidence>
<comment type="pathway">
    <text evidence="1 7">Cofactor biosynthesis; (R)-pantothenate biosynthesis; (R)-pantoate from 3-methyl-2-oxobutanoate: step 1/2.</text>
</comment>
<evidence type="ECO:0000256" key="6">
    <source>
        <dbReference type="ARBA" id="ARBA00056497"/>
    </source>
</evidence>
<comment type="catalytic activity">
    <reaction evidence="7">
        <text>(6R)-5,10-methylene-5,6,7,8-tetrahydrofolate + 3-methyl-2-oxobutanoate + H2O = 2-dehydropantoate + (6S)-5,6,7,8-tetrahydrofolate</text>
        <dbReference type="Rhea" id="RHEA:11824"/>
        <dbReference type="ChEBI" id="CHEBI:11561"/>
        <dbReference type="ChEBI" id="CHEBI:11851"/>
        <dbReference type="ChEBI" id="CHEBI:15377"/>
        <dbReference type="ChEBI" id="CHEBI:15636"/>
        <dbReference type="ChEBI" id="CHEBI:57453"/>
        <dbReference type="EC" id="2.1.2.11"/>
    </reaction>
</comment>
<accession>A0AAE3P1Z2</accession>
<dbReference type="GO" id="GO:0015940">
    <property type="term" value="P:pantothenate biosynthetic process"/>
    <property type="evidence" value="ECO:0007669"/>
    <property type="project" value="UniProtKB-UniRule"/>
</dbReference>
<feature type="binding site" evidence="7 10">
    <location>
        <position position="113"/>
    </location>
    <ligand>
        <name>Mg(2+)</name>
        <dbReference type="ChEBI" id="CHEBI:18420"/>
    </ligand>
</feature>
<dbReference type="AlphaFoldDB" id="A0AAE3P1Z2"/>
<dbReference type="CDD" id="cd06557">
    <property type="entry name" value="KPHMT-like"/>
    <property type="match status" value="1"/>
</dbReference>
<keyword evidence="7 10" id="KW-0479">Metal-binding</keyword>
<dbReference type="FunFam" id="3.20.20.60:FF:000003">
    <property type="entry name" value="3-methyl-2-oxobutanoate hydroxymethyltransferase"/>
    <property type="match status" value="1"/>
</dbReference>
<evidence type="ECO:0000256" key="3">
    <source>
        <dbReference type="ARBA" id="ARBA00011424"/>
    </source>
</evidence>
<comment type="function">
    <text evidence="6 7">Catalyzes the reversible reaction in which hydroxymethyl group from 5,10-methylenetetrahydrofolate is transferred onto alpha-ketoisovalerate to form ketopantoate.</text>
</comment>
<dbReference type="InterPro" id="IPR003700">
    <property type="entry name" value="Pantoate_hydroxy_MeTrfase"/>
</dbReference>
<dbReference type="GO" id="GO:0005737">
    <property type="term" value="C:cytoplasm"/>
    <property type="evidence" value="ECO:0007669"/>
    <property type="project" value="UniProtKB-SubCell"/>
</dbReference>
<organism evidence="11 12">
    <name type="scientific">Stygiobacter electus</name>
    <dbReference type="NCBI Taxonomy" id="3032292"/>
    <lineage>
        <taxon>Bacteria</taxon>
        <taxon>Pseudomonadati</taxon>
        <taxon>Ignavibacteriota</taxon>
        <taxon>Ignavibacteria</taxon>
        <taxon>Ignavibacteriales</taxon>
        <taxon>Melioribacteraceae</taxon>
        <taxon>Stygiobacter</taxon>
    </lineage>
</organism>
<keyword evidence="4 7" id="KW-0566">Pantothenate biosynthesis</keyword>
<comment type="caution">
    <text evidence="11">The sequence shown here is derived from an EMBL/GenBank/DDBJ whole genome shotgun (WGS) entry which is preliminary data.</text>
</comment>
<feature type="binding site" evidence="7 9">
    <location>
        <position position="82"/>
    </location>
    <ligand>
        <name>3-methyl-2-oxobutanoate</name>
        <dbReference type="ChEBI" id="CHEBI:11851"/>
    </ligand>
</feature>
<dbReference type="InterPro" id="IPR015813">
    <property type="entry name" value="Pyrv/PenolPyrv_kinase-like_dom"/>
</dbReference>
<dbReference type="GO" id="GO:0003864">
    <property type="term" value="F:3-methyl-2-oxobutanoate hydroxymethyltransferase activity"/>
    <property type="evidence" value="ECO:0007669"/>
    <property type="project" value="UniProtKB-UniRule"/>
</dbReference>
<dbReference type="InterPro" id="IPR040442">
    <property type="entry name" value="Pyrv_kinase-like_dom_sf"/>
</dbReference>
<proteinExistence type="inferred from homology"/>
<reference evidence="11" key="1">
    <citation type="submission" date="2023-03" db="EMBL/GenBank/DDBJ databases">
        <title>Stygiobacter electus gen. nov., sp. nov., facultatively anaerobic thermotolerant bacterium of the class Ignavibacteria from a well of Yessentuki mineral water deposit.</title>
        <authorList>
            <person name="Podosokorskaya O.A."/>
            <person name="Elcheninov A.G."/>
            <person name="Petrova N.F."/>
            <person name="Zavarzina D.G."/>
            <person name="Kublanov I.V."/>
            <person name="Merkel A.Y."/>
        </authorList>
    </citation>
    <scope>NUCLEOTIDE SEQUENCE</scope>
    <source>
        <strain evidence="11">09-Me</strain>
    </source>
</reference>
<dbReference type="PIRSF" id="PIRSF000388">
    <property type="entry name" value="Pantoate_hydroxy_MeTrfase"/>
    <property type="match status" value="1"/>
</dbReference>
<comment type="subunit">
    <text evidence="3 7">Homodecamer; pentamer of dimers.</text>
</comment>
<dbReference type="NCBIfam" id="NF001452">
    <property type="entry name" value="PRK00311.1"/>
    <property type="match status" value="1"/>
</dbReference>
<evidence type="ECO:0000313" key="11">
    <source>
        <dbReference type="EMBL" id="MDF1612594.1"/>
    </source>
</evidence>
<evidence type="ECO:0000313" key="12">
    <source>
        <dbReference type="Proteomes" id="UP001221302"/>
    </source>
</evidence>
<dbReference type="PANTHER" id="PTHR20881:SF0">
    <property type="entry name" value="3-METHYL-2-OXOBUTANOATE HYDROXYMETHYLTRANSFERASE"/>
    <property type="match status" value="1"/>
</dbReference>
<dbReference type="RefSeq" id="WP_321536365.1">
    <property type="nucleotide sequence ID" value="NZ_JARGDL010000015.1"/>
</dbReference>
<sequence length="263" mass="29337">MKTVIDFKNSKQQGKKISMVTCYDFWSAKIIDESEIDAVLVGDSVAMVMHGFETTINAEIEMMCYHIAAVKRGLKDKLLIADLPFLAHKKGTKYLMEAIDKLMKAGAQAIKIEGADDNIELIQYIVRTGIPVMGHLGLTPQSVHQLGGYKLQGKNDKASNKLLDDAQKLEQAGCFSIVLEMLPFELSKKITEELSIPTIGIGAGPFTNGQILVLQDMLGLSKDFQPKFLRKYLNGYELILNSLNKFNDDVKNQIYPDLNESYL</sequence>
<protein>
    <recommendedName>
        <fullName evidence="7">3-methyl-2-oxobutanoate hydroxymethyltransferase</fullName>
        <ecNumber evidence="7">2.1.2.11</ecNumber>
    </recommendedName>
    <alternativeName>
        <fullName evidence="7">Ketopantoate hydroxymethyltransferase</fullName>
        <shortName evidence="7">KPHMT</shortName>
    </alternativeName>
</protein>